<dbReference type="HOGENOM" id="CLU_731705_0_0_1"/>
<protein>
    <submittedName>
        <fullName evidence="3">Uncharacterized protein</fullName>
    </submittedName>
</protein>
<dbReference type="OrthoDB" id="4891185at2759"/>
<accession>G9MF64</accession>
<dbReference type="OMA" id="IWSMLND"/>
<feature type="transmembrane region" description="Helical" evidence="2">
    <location>
        <begin position="270"/>
        <end position="291"/>
    </location>
</feature>
<evidence type="ECO:0000313" key="3">
    <source>
        <dbReference type="EMBL" id="EHK27030.1"/>
    </source>
</evidence>
<keyword evidence="2" id="KW-0472">Membrane</keyword>
<name>G9MF64_HYPVG</name>
<evidence type="ECO:0000256" key="1">
    <source>
        <dbReference type="SAM" id="MobiDB-lite"/>
    </source>
</evidence>
<evidence type="ECO:0000256" key="2">
    <source>
        <dbReference type="SAM" id="Phobius"/>
    </source>
</evidence>
<proteinExistence type="predicted"/>
<keyword evidence="2" id="KW-1133">Transmembrane helix</keyword>
<dbReference type="AlphaFoldDB" id="G9MF64"/>
<evidence type="ECO:0000313" key="4">
    <source>
        <dbReference type="Proteomes" id="UP000007115"/>
    </source>
</evidence>
<organism evidence="3 4">
    <name type="scientific">Hypocrea virens (strain Gv29-8 / FGSC 10586)</name>
    <name type="common">Gliocladium virens</name>
    <name type="synonym">Trichoderma virens</name>
    <dbReference type="NCBI Taxonomy" id="413071"/>
    <lineage>
        <taxon>Eukaryota</taxon>
        <taxon>Fungi</taxon>
        <taxon>Dikarya</taxon>
        <taxon>Ascomycota</taxon>
        <taxon>Pezizomycotina</taxon>
        <taxon>Sordariomycetes</taxon>
        <taxon>Hypocreomycetidae</taxon>
        <taxon>Hypocreales</taxon>
        <taxon>Hypocreaceae</taxon>
        <taxon>Trichoderma</taxon>
    </lineage>
</organism>
<dbReference type="GeneID" id="25796415"/>
<dbReference type="RefSeq" id="XP_013961246.1">
    <property type="nucleotide sequence ID" value="XM_014105771.1"/>
</dbReference>
<dbReference type="EMBL" id="ABDF02000001">
    <property type="protein sequence ID" value="EHK27030.1"/>
    <property type="molecule type" value="Genomic_DNA"/>
</dbReference>
<dbReference type="Proteomes" id="UP000007115">
    <property type="component" value="Unassembled WGS sequence"/>
</dbReference>
<feature type="region of interest" description="Disordered" evidence="1">
    <location>
        <begin position="418"/>
        <end position="439"/>
    </location>
</feature>
<dbReference type="eggNOG" id="ENOG502RX41">
    <property type="taxonomic scope" value="Eukaryota"/>
</dbReference>
<comment type="caution">
    <text evidence="3">The sequence shown here is derived from an EMBL/GenBank/DDBJ whole genome shotgun (WGS) entry which is preliminary data.</text>
</comment>
<gene>
    <name evidence="3" type="ORF">TRIVIDRAFT_62820</name>
</gene>
<keyword evidence="4" id="KW-1185">Reference proteome</keyword>
<reference evidence="3 4" key="1">
    <citation type="journal article" date="2011" name="Genome Biol.">
        <title>Comparative genome sequence analysis underscores mycoparasitism as the ancestral life style of Trichoderma.</title>
        <authorList>
            <person name="Kubicek C.P."/>
            <person name="Herrera-Estrella A."/>
            <person name="Seidl-Seiboth V."/>
            <person name="Martinez D.A."/>
            <person name="Druzhinina I.S."/>
            <person name="Thon M."/>
            <person name="Zeilinger S."/>
            <person name="Casas-Flores S."/>
            <person name="Horwitz B.A."/>
            <person name="Mukherjee P.K."/>
            <person name="Mukherjee M."/>
            <person name="Kredics L."/>
            <person name="Alcaraz L.D."/>
            <person name="Aerts A."/>
            <person name="Antal Z."/>
            <person name="Atanasova L."/>
            <person name="Cervantes-Badillo M.G."/>
            <person name="Challacombe J."/>
            <person name="Chertkov O."/>
            <person name="McCluskey K."/>
            <person name="Coulpier F."/>
            <person name="Deshpande N."/>
            <person name="von Doehren H."/>
            <person name="Ebbole D.J."/>
            <person name="Esquivel-Naranjo E.U."/>
            <person name="Fekete E."/>
            <person name="Flipphi M."/>
            <person name="Glaser F."/>
            <person name="Gomez-Rodriguez E.Y."/>
            <person name="Gruber S."/>
            <person name="Han C."/>
            <person name="Henrissat B."/>
            <person name="Hermosa R."/>
            <person name="Hernandez-Onate M."/>
            <person name="Karaffa L."/>
            <person name="Kosti I."/>
            <person name="Le Crom S."/>
            <person name="Lindquist E."/>
            <person name="Lucas S."/>
            <person name="Luebeck M."/>
            <person name="Luebeck P.S."/>
            <person name="Margeot A."/>
            <person name="Metz B."/>
            <person name="Misra M."/>
            <person name="Nevalainen H."/>
            <person name="Omann M."/>
            <person name="Packer N."/>
            <person name="Perrone G."/>
            <person name="Uresti-Rivera E.E."/>
            <person name="Salamov A."/>
            <person name="Schmoll M."/>
            <person name="Seiboth B."/>
            <person name="Shapiro H."/>
            <person name="Sukno S."/>
            <person name="Tamayo-Ramos J.A."/>
            <person name="Tisch D."/>
            <person name="Wiest A."/>
            <person name="Wilkinson H.H."/>
            <person name="Zhang M."/>
            <person name="Coutinho P.M."/>
            <person name="Kenerley C.M."/>
            <person name="Monte E."/>
            <person name="Baker S.E."/>
            <person name="Grigoriev I.V."/>
        </authorList>
    </citation>
    <scope>NUCLEOTIDE SEQUENCE [LARGE SCALE GENOMIC DNA]</scope>
    <source>
        <strain evidence="4">Gv29-8 / FGSC 10586</strain>
    </source>
</reference>
<keyword evidence="2" id="KW-0812">Transmembrane</keyword>
<dbReference type="InParanoid" id="G9MF64"/>
<sequence>MQTTYTSATATRVNLGPLTTTFNPPSDCTSLRFITENEVFMGASIGYGCYDSETEWVPCSQTSFQPFRCSSEHEGTMTYFPCSTQKKSDESWDCTTHRARYDFSLIQSCYPLGFASSYGLTDDNTGKWTAQPLVYSPGLACPSGYSPQCTVQRVKGLSDPAVTDTMAHADNTIWSMLNDDEIAIGCCPSNYACDSNSPHICTSRPHAGDIMAITDGISCDGADITSSIPSTALTAQAMRILLIQSNTPTSTSPAKETFPSQDKFGKGAKIAVGIVVPLVVFLIGVALVYLLRRKKLQSAPDQEESAGRDDSDTALKAELHGSTGIAIRGLKGTAFEKPELGDTRLGITATVAELSAGNEIQELHGNSSVANLNSATVPSSELQAPIKDDIARGFEQNLAKPSSNQDSERAATGLWDWSNFNTLGAPDDSARNSITDMRK</sequence>
<dbReference type="VEuPathDB" id="FungiDB:TRIVIDRAFT_62820"/>